<dbReference type="GO" id="GO:0051301">
    <property type="term" value="P:cell division"/>
    <property type="evidence" value="ECO:0007669"/>
    <property type="project" value="UniProtKB-KW"/>
</dbReference>
<protein>
    <submittedName>
        <fullName evidence="6">Cell division protein FtsA</fullName>
    </submittedName>
</protein>
<comment type="caution">
    <text evidence="6">The sequence shown here is derived from an EMBL/GenBank/DDBJ whole genome shotgun (WGS) entry which is preliminary data.</text>
</comment>
<gene>
    <name evidence="6" type="primary">ftsA</name>
    <name evidence="6" type="ORF">P857_999</name>
</gene>
<dbReference type="Pfam" id="PF14450">
    <property type="entry name" value="FtsA"/>
    <property type="match status" value="1"/>
</dbReference>
<dbReference type="GO" id="GO:0032153">
    <property type="term" value="C:cell division site"/>
    <property type="evidence" value="ECO:0007669"/>
    <property type="project" value="TreeGrafter"/>
</dbReference>
<dbReference type="InterPro" id="IPR003494">
    <property type="entry name" value="SHS2_FtsA"/>
</dbReference>
<dbReference type="PANTHER" id="PTHR32432:SF4">
    <property type="entry name" value="CELL DIVISION PROTEIN FTSA"/>
    <property type="match status" value="1"/>
</dbReference>
<accession>W2V086</accession>
<evidence type="ECO:0000256" key="2">
    <source>
        <dbReference type="ARBA" id="ARBA00022618"/>
    </source>
</evidence>
<keyword evidence="1" id="KW-1003">Cell membrane</keyword>
<dbReference type="GO" id="GO:0009898">
    <property type="term" value="C:cytoplasmic side of plasma membrane"/>
    <property type="evidence" value="ECO:0007669"/>
    <property type="project" value="TreeGrafter"/>
</dbReference>
<dbReference type="AlphaFoldDB" id="W2V086"/>
<dbReference type="NCBIfam" id="TIGR01174">
    <property type="entry name" value="ftsA"/>
    <property type="match status" value="1"/>
</dbReference>
<dbReference type="Proteomes" id="UP000018951">
    <property type="component" value="Unassembled WGS sequence"/>
</dbReference>
<evidence type="ECO:0000256" key="1">
    <source>
        <dbReference type="ARBA" id="ARBA00022475"/>
    </source>
</evidence>
<evidence type="ECO:0000256" key="3">
    <source>
        <dbReference type="ARBA" id="ARBA00023136"/>
    </source>
</evidence>
<proteinExistence type="predicted"/>
<evidence type="ECO:0000256" key="4">
    <source>
        <dbReference type="ARBA" id="ARBA00023306"/>
    </source>
</evidence>
<keyword evidence="3" id="KW-0472">Membrane</keyword>
<name>W2V086_9RICK</name>
<dbReference type="InterPro" id="IPR043129">
    <property type="entry name" value="ATPase_NBD"/>
</dbReference>
<dbReference type="Gene3D" id="3.30.420.40">
    <property type="match status" value="2"/>
</dbReference>
<dbReference type="InterPro" id="IPR020823">
    <property type="entry name" value="Cell_div_FtsA"/>
</dbReference>
<dbReference type="InterPro" id="IPR050696">
    <property type="entry name" value="FtsA/MreB"/>
</dbReference>
<keyword evidence="2 6" id="KW-0132">Cell division</keyword>
<feature type="domain" description="SHS2" evidence="5">
    <location>
        <begin position="13"/>
        <end position="199"/>
    </location>
</feature>
<evidence type="ECO:0000259" key="5">
    <source>
        <dbReference type="SMART" id="SM00842"/>
    </source>
</evidence>
<dbReference type="SUPFAM" id="SSF53067">
    <property type="entry name" value="Actin-like ATPase domain"/>
    <property type="match status" value="2"/>
</dbReference>
<dbReference type="STRING" id="1401685.P857_999"/>
<keyword evidence="4" id="KW-0131">Cell cycle</keyword>
<sequence length="393" mass="44282">MELDIQNPSKNTIMVLDLGTGIIKCGLLYIGKNGKIEKLLGFFEKPSQGIENGNIVNFQNLKTVLLDILEEVKNYTNDLIEEAFINISSNSFHAFTLSNKIDLSGKQVSTKDVERVQRYDPPENDKSSIVVHTIPISYKLDSIQNIETPAGMFGSRLEANMFIIETYRISLMNIERCLAQCSISLLGCSLTSYTSGLGVLGKKDSLYTMVVDIGYTGTTITVFLNKKPLLSRYITLGFFSIIKDVACGMQISLSEAENIIIQYGIATFIENMDIEQNIDILEKHFNIVELVEIIKPRIEEILEIIQESVQGHTLNHVIINGKASKLSGIKDLAEDTFHCPISIGKPYFLDEELDVTFASLIGTVRYIENCLFHTKQNKRYKKYIKKIINFISY</sequence>
<keyword evidence="7" id="KW-1185">Reference proteome</keyword>
<organism evidence="6 7">
    <name type="scientific">Candidatus Xenolissoclinum pacificiensis L6</name>
    <dbReference type="NCBI Taxonomy" id="1401685"/>
    <lineage>
        <taxon>Bacteria</taxon>
        <taxon>Pseudomonadati</taxon>
        <taxon>Pseudomonadota</taxon>
        <taxon>Alphaproteobacteria</taxon>
        <taxon>Rickettsiales</taxon>
        <taxon>Anaplasmataceae</taxon>
        <taxon>Candidatus Xenolissoclinum</taxon>
    </lineage>
</organism>
<evidence type="ECO:0000313" key="6">
    <source>
        <dbReference type="EMBL" id="ETO91821.1"/>
    </source>
</evidence>
<reference evidence="6 7" key="1">
    <citation type="journal article" date="2013" name="PLoS ONE">
        <title>Bacterial endosymbiosis in a chordate host: long-term co-evolution and conservation of secondary metabolism.</title>
        <authorList>
            <person name="Kwan J.C."/>
            <person name="Schmidt E.W."/>
        </authorList>
    </citation>
    <scope>NUCLEOTIDE SEQUENCE [LARGE SCALE GENOMIC DNA]</scope>
    <source>
        <strain evidence="7">L6</strain>
    </source>
</reference>
<dbReference type="EMBL" id="AXCJ01000001">
    <property type="protein sequence ID" value="ETO91821.1"/>
    <property type="molecule type" value="Genomic_DNA"/>
</dbReference>
<evidence type="ECO:0000313" key="7">
    <source>
        <dbReference type="Proteomes" id="UP000018951"/>
    </source>
</evidence>
<dbReference type="PANTHER" id="PTHR32432">
    <property type="entry name" value="CELL DIVISION PROTEIN FTSA-RELATED"/>
    <property type="match status" value="1"/>
</dbReference>
<dbReference type="Pfam" id="PF02491">
    <property type="entry name" value="SHS2_FTSA"/>
    <property type="match status" value="1"/>
</dbReference>
<dbReference type="SMART" id="SM00842">
    <property type="entry name" value="FtsA"/>
    <property type="match status" value="1"/>
</dbReference>